<evidence type="ECO:0000256" key="1">
    <source>
        <dbReference type="SAM" id="MobiDB-lite"/>
    </source>
</evidence>
<sequence length="190" mass="20508">METCSTSQFVPRAFPGDGAISWDPDELIRLPRRFVWDRGGGSGVDPAQTCAAQRPELPVPANKRWSGAPTVDDTDGDLRVCTREAFLRGGVCPSLPAQRGARGPGQRRIGPGRSVRTQRCGLVSVRRRTRGKLRCRPNTHQRGLPIGADTRHHRIPVCRCTQKRRGCGSGGVGGRPRSPLECTAGPLGLG</sequence>
<evidence type="ECO:0000313" key="3">
    <source>
        <dbReference type="Proteomes" id="UP001066276"/>
    </source>
</evidence>
<protein>
    <submittedName>
        <fullName evidence="2">Uncharacterized protein</fullName>
    </submittedName>
</protein>
<comment type="caution">
    <text evidence="2">The sequence shown here is derived from an EMBL/GenBank/DDBJ whole genome shotgun (WGS) entry which is preliminary data.</text>
</comment>
<dbReference type="AlphaFoldDB" id="A0AAV7PR94"/>
<organism evidence="2 3">
    <name type="scientific">Pleurodeles waltl</name>
    <name type="common">Iberian ribbed newt</name>
    <dbReference type="NCBI Taxonomy" id="8319"/>
    <lineage>
        <taxon>Eukaryota</taxon>
        <taxon>Metazoa</taxon>
        <taxon>Chordata</taxon>
        <taxon>Craniata</taxon>
        <taxon>Vertebrata</taxon>
        <taxon>Euteleostomi</taxon>
        <taxon>Amphibia</taxon>
        <taxon>Batrachia</taxon>
        <taxon>Caudata</taxon>
        <taxon>Salamandroidea</taxon>
        <taxon>Salamandridae</taxon>
        <taxon>Pleurodelinae</taxon>
        <taxon>Pleurodeles</taxon>
    </lineage>
</organism>
<accession>A0AAV7PR94</accession>
<dbReference type="EMBL" id="JANPWB010000011">
    <property type="protein sequence ID" value="KAJ1130797.1"/>
    <property type="molecule type" value="Genomic_DNA"/>
</dbReference>
<evidence type="ECO:0000313" key="2">
    <source>
        <dbReference type="EMBL" id="KAJ1130797.1"/>
    </source>
</evidence>
<keyword evidence="3" id="KW-1185">Reference proteome</keyword>
<gene>
    <name evidence="2" type="ORF">NDU88_009144</name>
</gene>
<reference evidence="2" key="1">
    <citation type="journal article" date="2022" name="bioRxiv">
        <title>Sequencing and chromosome-scale assembly of the giantPleurodeles waltlgenome.</title>
        <authorList>
            <person name="Brown T."/>
            <person name="Elewa A."/>
            <person name="Iarovenko S."/>
            <person name="Subramanian E."/>
            <person name="Araus A.J."/>
            <person name="Petzold A."/>
            <person name="Susuki M."/>
            <person name="Suzuki K.-i.T."/>
            <person name="Hayashi T."/>
            <person name="Toyoda A."/>
            <person name="Oliveira C."/>
            <person name="Osipova E."/>
            <person name="Leigh N.D."/>
            <person name="Simon A."/>
            <person name="Yun M.H."/>
        </authorList>
    </citation>
    <scope>NUCLEOTIDE SEQUENCE</scope>
    <source>
        <strain evidence="2">20211129_DDA</strain>
        <tissue evidence="2">Liver</tissue>
    </source>
</reference>
<name>A0AAV7PR94_PLEWA</name>
<proteinExistence type="predicted"/>
<dbReference type="Proteomes" id="UP001066276">
    <property type="component" value="Chromosome 7"/>
</dbReference>
<feature type="region of interest" description="Disordered" evidence="1">
    <location>
        <begin position="169"/>
        <end position="190"/>
    </location>
</feature>